<dbReference type="InterPro" id="IPR036322">
    <property type="entry name" value="WD40_repeat_dom_sf"/>
</dbReference>
<reference evidence="6" key="1">
    <citation type="submission" date="2017-02" db="UniProtKB">
        <authorList>
            <consortium name="WormBaseParasite"/>
        </authorList>
    </citation>
    <scope>IDENTIFICATION</scope>
</reference>
<organism evidence="6">
    <name type="scientific">Enterobius vermicularis</name>
    <name type="common">Human pinworm</name>
    <dbReference type="NCBI Taxonomy" id="51028"/>
    <lineage>
        <taxon>Eukaryota</taxon>
        <taxon>Metazoa</taxon>
        <taxon>Ecdysozoa</taxon>
        <taxon>Nematoda</taxon>
        <taxon>Chromadorea</taxon>
        <taxon>Rhabditida</taxon>
        <taxon>Spirurina</taxon>
        <taxon>Oxyuridomorpha</taxon>
        <taxon>Oxyuroidea</taxon>
        <taxon>Oxyuridae</taxon>
        <taxon>Enterobius</taxon>
    </lineage>
</organism>
<keyword evidence="5" id="KW-1185">Reference proteome</keyword>
<dbReference type="EMBL" id="UXUI01009099">
    <property type="protein sequence ID" value="VDD93056.1"/>
    <property type="molecule type" value="Genomic_DNA"/>
</dbReference>
<dbReference type="Pfam" id="PF00400">
    <property type="entry name" value="WD40"/>
    <property type="match status" value="2"/>
</dbReference>
<gene>
    <name evidence="4" type="ORF">EVEC_LOCUS7807</name>
</gene>
<evidence type="ECO:0000313" key="4">
    <source>
        <dbReference type="EMBL" id="VDD93056.1"/>
    </source>
</evidence>
<evidence type="ECO:0000256" key="2">
    <source>
        <dbReference type="ARBA" id="ARBA00022574"/>
    </source>
</evidence>
<dbReference type="PROSITE" id="PS50082">
    <property type="entry name" value="WD_REPEATS_2"/>
    <property type="match status" value="1"/>
</dbReference>
<dbReference type="OrthoDB" id="273067at2759"/>
<accession>A0A0N4VCM4</accession>
<dbReference type="PANTHER" id="PTHR44411:SF1">
    <property type="entry name" value="THO COMPLEX SUBUNIT 6 HOMOLOG"/>
    <property type="match status" value="1"/>
</dbReference>
<dbReference type="AlphaFoldDB" id="A0A0N4VCM4"/>
<dbReference type="InterPro" id="IPR042626">
    <property type="entry name" value="THOC6"/>
</dbReference>
<dbReference type="Proteomes" id="UP000274131">
    <property type="component" value="Unassembled WGS sequence"/>
</dbReference>
<dbReference type="PROSITE" id="PS50294">
    <property type="entry name" value="WD_REPEATS_REGION"/>
    <property type="match status" value="1"/>
</dbReference>
<dbReference type="InterPro" id="IPR015943">
    <property type="entry name" value="WD40/YVTN_repeat-like_dom_sf"/>
</dbReference>
<reference evidence="4 5" key="2">
    <citation type="submission" date="2018-10" db="EMBL/GenBank/DDBJ databases">
        <authorList>
            <consortium name="Pathogen Informatics"/>
        </authorList>
    </citation>
    <scope>NUCLEOTIDE SEQUENCE [LARGE SCALE GENOMIC DNA]</scope>
</reference>
<comment type="similarity">
    <text evidence="1">Belongs to the WD repeat THOC6 family.</text>
</comment>
<evidence type="ECO:0000313" key="5">
    <source>
        <dbReference type="Proteomes" id="UP000274131"/>
    </source>
</evidence>
<evidence type="ECO:0000256" key="3">
    <source>
        <dbReference type="PROSITE-ProRule" id="PRU00221"/>
    </source>
</evidence>
<dbReference type="GO" id="GO:0000346">
    <property type="term" value="C:transcription export complex"/>
    <property type="evidence" value="ECO:0007669"/>
    <property type="project" value="TreeGrafter"/>
</dbReference>
<dbReference type="Gene3D" id="2.130.10.10">
    <property type="entry name" value="YVTN repeat-like/Quinoprotein amine dehydrogenase"/>
    <property type="match status" value="1"/>
</dbReference>
<keyword evidence="2 3" id="KW-0853">WD repeat</keyword>
<dbReference type="SMART" id="SM00320">
    <property type="entry name" value="WD40"/>
    <property type="match status" value="2"/>
</dbReference>
<dbReference type="STRING" id="51028.A0A0N4VCM4"/>
<dbReference type="GO" id="GO:0000347">
    <property type="term" value="C:THO complex"/>
    <property type="evidence" value="ECO:0007669"/>
    <property type="project" value="TreeGrafter"/>
</dbReference>
<feature type="repeat" description="WD" evidence="3">
    <location>
        <begin position="165"/>
        <end position="205"/>
    </location>
</feature>
<proteinExistence type="inferred from homology"/>
<dbReference type="WBParaSite" id="EVEC_0000832301-mRNA-1">
    <property type="protein sequence ID" value="EVEC_0000832301-mRNA-1"/>
    <property type="gene ID" value="EVEC_0000832301"/>
</dbReference>
<dbReference type="GO" id="GO:0006406">
    <property type="term" value="P:mRNA export from nucleus"/>
    <property type="evidence" value="ECO:0007669"/>
    <property type="project" value="TreeGrafter"/>
</dbReference>
<name>A0A0N4VCM4_ENTVE</name>
<evidence type="ECO:0000256" key="1">
    <source>
        <dbReference type="ARBA" id="ARBA00009728"/>
    </source>
</evidence>
<dbReference type="PANTHER" id="PTHR44411">
    <property type="entry name" value="THO COMPLEX SUBUNIT 6 HOMOLOG"/>
    <property type="match status" value="1"/>
</dbReference>
<protein>
    <submittedName>
        <fullName evidence="6">WD_REPEATS_REGION domain-containing protein</fullName>
    </submittedName>
</protein>
<sequence length="347" mass="38004">MTIGEVGVSEARKAFYTRVFRQCFSPDGDWLVSSDSRSRLCVFSLEGALSQQAFSSPSRPLSAFISLKNPVFALNSFKNILICGDSRGNLFGYQWASLKNFVSPLTEPKRIFEVNHFSSAGEGLIISNEINTVASVNDKILYGGAGGSAIRLLDPERPDKVISSFVGHTDYINEIKGRSDHEFLSASEDGTVRLWDLRMNQVAHVLHIFEESRLKEPGCGNGVCALDVQGSFMVCGGDVSASIWHLESRSLATVLPCSAPFNIRYTVAKMDAERILVGSTCPLLFEFDYSGKSLATVKTTPDSVYSIESNTHSGRMMTVVAGDSQYIDAFLSLGYVSFTFDTSQKNL</sequence>
<dbReference type="SUPFAM" id="SSF50978">
    <property type="entry name" value="WD40 repeat-like"/>
    <property type="match status" value="1"/>
</dbReference>
<evidence type="ECO:0000313" key="6">
    <source>
        <dbReference type="WBParaSite" id="EVEC_0000832301-mRNA-1"/>
    </source>
</evidence>
<dbReference type="InterPro" id="IPR001680">
    <property type="entry name" value="WD40_rpt"/>
</dbReference>